<dbReference type="InterPro" id="IPR011701">
    <property type="entry name" value="MFS"/>
</dbReference>
<feature type="transmembrane region" description="Helical" evidence="7">
    <location>
        <begin position="148"/>
        <end position="166"/>
    </location>
</feature>
<feature type="transmembrane region" description="Helical" evidence="7">
    <location>
        <begin position="510"/>
        <end position="529"/>
    </location>
</feature>
<feature type="transmembrane region" description="Helical" evidence="7">
    <location>
        <begin position="420"/>
        <end position="437"/>
    </location>
</feature>
<feature type="region of interest" description="Disordered" evidence="6">
    <location>
        <begin position="1"/>
        <end position="56"/>
    </location>
</feature>
<dbReference type="EMBL" id="JADGIZ020000023">
    <property type="protein sequence ID" value="KAL2915532.1"/>
    <property type="molecule type" value="Genomic_DNA"/>
</dbReference>
<keyword evidence="10" id="KW-1185">Reference proteome</keyword>
<reference evidence="9 10" key="1">
    <citation type="submission" date="2023-09" db="EMBL/GenBank/DDBJ databases">
        <title>Pangenome analysis of Batrachochytrium dendrobatidis and related Chytrids.</title>
        <authorList>
            <person name="Yacoub M.N."/>
            <person name="Stajich J.E."/>
            <person name="James T.Y."/>
        </authorList>
    </citation>
    <scope>NUCLEOTIDE SEQUENCE [LARGE SCALE GENOMIC DNA]</scope>
    <source>
        <strain evidence="9 10">JEL0888</strain>
    </source>
</reference>
<evidence type="ECO:0000256" key="6">
    <source>
        <dbReference type="SAM" id="MobiDB-lite"/>
    </source>
</evidence>
<evidence type="ECO:0000259" key="8">
    <source>
        <dbReference type="PROSITE" id="PS50850"/>
    </source>
</evidence>
<feature type="transmembrane region" description="Helical" evidence="7">
    <location>
        <begin position="443"/>
        <end position="464"/>
    </location>
</feature>
<feature type="transmembrane region" description="Helical" evidence="7">
    <location>
        <begin position="172"/>
        <end position="192"/>
    </location>
</feature>
<feature type="transmembrane region" description="Helical" evidence="7">
    <location>
        <begin position="239"/>
        <end position="260"/>
    </location>
</feature>
<protein>
    <recommendedName>
        <fullName evidence="8">Major facilitator superfamily (MFS) profile domain-containing protein</fullName>
    </recommendedName>
</protein>
<feature type="compositionally biased region" description="Low complexity" evidence="6">
    <location>
        <begin position="26"/>
        <end position="41"/>
    </location>
</feature>
<dbReference type="Proteomes" id="UP001527925">
    <property type="component" value="Unassembled WGS sequence"/>
</dbReference>
<dbReference type="Gene3D" id="1.20.1250.20">
    <property type="entry name" value="MFS general substrate transporter like domains"/>
    <property type="match status" value="1"/>
</dbReference>
<evidence type="ECO:0000256" key="3">
    <source>
        <dbReference type="ARBA" id="ARBA00022692"/>
    </source>
</evidence>
<keyword evidence="4 7" id="KW-1133">Transmembrane helix</keyword>
<evidence type="ECO:0000313" key="10">
    <source>
        <dbReference type="Proteomes" id="UP001527925"/>
    </source>
</evidence>
<feature type="region of interest" description="Disordered" evidence="6">
    <location>
        <begin position="314"/>
        <end position="334"/>
    </location>
</feature>
<sequence>MAASASSTPTTTTPGGGSGTRGRADGGLARGQAQLGLRAQPGTPPAPRPAPQDARSPLQATTLDDVIGAIGYGLFQQTLLLLCGLGWAADCMWLQGMALLVPQVQRSFALPVAQSGIIISSIFSGMLVGAISWGALSDRVGRKYAFHLTLPVSTLFGLLASIAPTIELLCLAVFGLGFGVGGHMPVDGCLFIEFCPKEHQSKLTFLSVFFQVGAVLSAVIMLTIVSVLPGGSWLGFESWRIVLVAQAAVSLLMFICRCTLIDLRESPKFLLAKDRRSEAVQALEHVAAVNGAAFTFTPEQINSLTLDELVDPGSADQGAEADSETGADTPLLGRPVQPSMFDSKYRTTTLLLFAIWILVALGYTMFNAFIAKFMESKGISTVPQSEFDVYLNCLVYAASAIPSAWIATWLVDTKTFQRRGTLASSAIASSAVLWMFVASSSQLAVLISSSLVNVFSAILYAVIYTYTPEVYPTSIRATANGTCSALGRIAGIFSPLVGGALMSISLEIPLHVSASAILLSGICALLLPIETRVQE</sequence>
<name>A0ABR4N7L9_9FUNG</name>
<evidence type="ECO:0000313" key="9">
    <source>
        <dbReference type="EMBL" id="KAL2915532.1"/>
    </source>
</evidence>
<dbReference type="SUPFAM" id="SSF103473">
    <property type="entry name" value="MFS general substrate transporter"/>
    <property type="match status" value="1"/>
</dbReference>
<feature type="transmembrane region" description="Helical" evidence="7">
    <location>
        <begin position="113"/>
        <end position="136"/>
    </location>
</feature>
<feature type="transmembrane region" description="Helical" evidence="7">
    <location>
        <begin position="350"/>
        <end position="369"/>
    </location>
</feature>
<dbReference type="InterPro" id="IPR020846">
    <property type="entry name" value="MFS_dom"/>
</dbReference>
<feature type="transmembrane region" description="Helical" evidence="7">
    <location>
        <begin position="389"/>
        <end position="411"/>
    </location>
</feature>
<keyword evidence="3 7" id="KW-0812">Transmembrane</keyword>
<comment type="caution">
    <text evidence="9">The sequence shown here is derived from an EMBL/GenBank/DDBJ whole genome shotgun (WGS) entry which is preliminary data.</text>
</comment>
<organism evidence="9 10">
    <name type="scientific">Polyrhizophydium stewartii</name>
    <dbReference type="NCBI Taxonomy" id="2732419"/>
    <lineage>
        <taxon>Eukaryota</taxon>
        <taxon>Fungi</taxon>
        <taxon>Fungi incertae sedis</taxon>
        <taxon>Chytridiomycota</taxon>
        <taxon>Chytridiomycota incertae sedis</taxon>
        <taxon>Chytridiomycetes</taxon>
        <taxon>Rhizophydiales</taxon>
        <taxon>Rhizophydiales incertae sedis</taxon>
        <taxon>Polyrhizophydium</taxon>
    </lineage>
</organism>
<dbReference type="Pfam" id="PF07690">
    <property type="entry name" value="MFS_1"/>
    <property type="match status" value="1"/>
</dbReference>
<dbReference type="PROSITE" id="PS50850">
    <property type="entry name" value="MFS"/>
    <property type="match status" value="1"/>
</dbReference>
<dbReference type="PANTHER" id="PTHR23511">
    <property type="entry name" value="SYNAPTIC VESICLE GLYCOPROTEIN 2"/>
    <property type="match status" value="1"/>
</dbReference>
<evidence type="ECO:0000256" key="4">
    <source>
        <dbReference type="ARBA" id="ARBA00022989"/>
    </source>
</evidence>
<feature type="domain" description="Major facilitator superfamily (MFS) profile" evidence="8">
    <location>
        <begin position="57"/>
        <end position="532"/>
    </location>
</feature>
<feature type="transmembrane region" description="Helical" evidence="7">
    <location>
        <begin position="485"/>
        <end position="504"/>
    </location>
</feature>
<feature type="transmembrane region" description="Helical" evidence="7">
    <location>
        <begin position="204"/>
        <end position="227"/>
    </location>
</feature>
<gene>
    <name evidence="9" type="ORF">HK105_204934</name>
</gene>
<evidence type="ECO:0000256" key="1">
    <source>
        <dbReference type="ARBA" id="ARBA00004141"/>
    </source>
</evidence>
<feature type="compositionally biased region" description="Low complexity" evidence="6">
    <location>
        <begin position="1"/>
        <end position="13"/>
    </location>
</feature>
<keyword evidence="2" id="KW-0813">Transport</keyword>
<dbReference type="InterPro" id="IPR036259">
    <property type="entry name" value="MFS_trans_sf"/>
</dbReference>
<feature type="transmembrane region" description="Helical" evidence="7">
    <location>
        <begin position="79"/>
        <end position="101"/>
    </location>
</feature>
<keyword evidence="5 7" id="KW-0472">Membrane</keyword>
<dbReference type="PANTHER" id="PTHR23511:SF5">
    <property type="entry name" value="MAJOR FACILITATOR-TYPE TRANSPORTER HXNZ-RELATED"/>
    <property type="match status" value="1"/>
</dbReference>
<evidence type="ECO:0000256" key="7">
    <source>
        <dbReference type="SAM" id="Phobius"/>
    </source>
</evidence>
<evidence type="ECO:0000256" key="5">
    <source>
        <dbReference type="ARBA" id="ARBA00023136"/>
    </source>
</evidence>
<evidence type="ECO:0000256" key="2">
    <source>
        <dbReference type="ARBA" id="ARBA00022448"/>
    </source>
</evidence>
<accession>A0ABR4N7L9</accession>
<proteinExistence type="predicted"/>
<comment type="subcellular location">
    <subcellularLocation>
        <location evidence="1">Membrane</location>
        <topology evidence="1">Multi-pass membrane protein</topology>
    </subcellularLocation>
</comment>